<dbReference type="Pfam" id="PF12728">
    <property type="entry name" value="HTH_17"/>
    <property type="match status" value="1"/>
</dbReference>
<dbReference type="EMBL" id="JACXZA010000006">
    <property type="protein sequence ID" value="MBD3921404.1"/>
    <property type="molecule type" value="Genomic_DNA"/>
</dbReference>
<gene>
    <name evidence="2" type="ORF">H8B09_21725</name>
</gene>
<dbReference type="SUPFAM" id="SSF46955">
    <property type="entry name" value="Putative DNA-binding domain"/>
    <property type="match status" value="1"/>
</dbReference>
<sequence length="152" mass="17437">MEDWYDAEQLAQAWGMHVRTIRRYIREGKLQASKIGGTWRIAKEDAELFVGRISKEIKKKTDDNIQSFIDEGKDKDGVTFEVCAVVEYPMGSREAQLLSQHLVSIMNSDDPTRGPAKMQFQNFPDEHKCRFVIWGKTAFVGKLLTTVSEHVE</sequence>
<reference evidence="2 3" key="1">
    <citation type="submission" date="2020-09" db="EMBL/GenBank/DDBJ databases">
        <title>Paenibacillus sp. strain PR3 16S rRNA gene Genome sequencing and assembly.</title>
        <authorList>
            <person name="Kim J."/>
        </authorList>
    </citation>
    <scope>NUCLEOTIDE SEQUENCE [LARGE SCALE GENOMIC DNA]</scope>
    <source>
        <strain evidence="2 3">PR3</strain>
    </source>
</reference>
<dbReference type="InterPro" id="IPR041657">
    <property type="entry name" value="HTH_17"/>
</dbReference>
<keyword evidence="3" id="KW-1185">Reference proteome</keyword>
<dbReference type="InterPro" id="IPR009061">
    <property type="entry name" value="DNA-bd_dom_put_sf"/>
</dbReference>
<proteinExistence type="predicted"/>
<name>A0ABR8N3J6_9BACL</name>
<evidence type="ECO:0000313" key="2">
    <source>
        <dbReference type="EMBL" id="MBD3921404.1"/>
    </source>
</evidence>
<comment type="caution">
    <text evidence="2">The sequence shown here is derived from an EMBL/GenBank/DDBJ whole genome shotgun (WGS) entry which is preliminary data.</text>
</comment>
<dbReference type="RefSeq" id="WP_191205714.1">
    <property type="nucleotide sequence ID" value="NZ_JACXZA010000006.1"/>
</dbReference>
<accession>A0ABR8N3J6</accession>
<dbReference type="Proteomes" id="UP000609346">
    <property type="component" value="Unassembled WGS sequence"/>
</dbReference>
<feature type="domain" description="Helix-turn-helix" evidence="1">
    <location>
        <begin position="4"/>
        <end position="45"/>
    </location>
</feature>
<evidence type="ECO:0000313" key="3">
    <source>
        <dbReference type="Proteomes" id="UP000609346"/>
    </source>
</evidence>
<protein>
    <submittedName>
        <fullName evidence="2">Helix-turn-helix domain-containing protein</fullName>
    </submittedName>
</protein>
<organism evidence="2 3">
    <name type="scientific">Paenibacillus terricola</name>
    <dbReference type="NCBI Taxonomy" id="2763503"/>
    <lineage>
        <taxon>Bacteria</taxon>
        <taxon>Bacillati</taxon>
        <taxon>Bacillota</taxon>
        <taxon>Bacilli</taxon>
        <taxon>Bacillales</taxon>
        <taxon>Paenibacillaceae</taxon>
        <taxon>Paenibacillus</taxon>
    </lineage>
</organism>
<evidence type="ECO:0000259" key="1">
    <source>
        <dbReference type="Pfam" id="PF12728"/>
    </source>
</evidence>